<evidence type="ECO:0008006" key="4">
    <source>
        <dbReference type="Google" id="ProtNLM"/>
    </source>
</evidence>
<dbReference type="Proteomes" id="UP001498421">
    <property type="component" value="Unassembled WGS sequence"/>
</dbReference>
<feature type="region of interest" description="Disordered" evidence="1">
    <location>
        <begin position="418"/>
        <end position="472"/>
    </location>
</feature>
<reference evidence="2 3" key="1">
    <citation type="journal article" date="2025" name="Microbiol. Resour. Announc.">
        <title>Draft genome sequences for Neonectria magnoliae and Neonectria punicea, canker pathogens of Liriodendron tulipifera and Acer saccharum in West Virginia.</title>
        <authorList>
            <person name="Petronek H.M."/>
            <person name="Kasson M.T."/>
            <person name="Metheny A.M."/>
            <person name="Stauder C.M."/>
            <person name="Lovett B."/>
            <person name="Lynch S.C."/>
            <person name="Garnas J.R."/>
            <person name="Kasson L.R."/>
            <person name="Stajich J.E."/>
        </authorList>
    </citation>
    <scope>NUCLEOTIDE SEQUENCE [LARGE SCALE GENOMIC DNA]</scope>
    <source>
        <strain evidence="2 3">NRRL 64651</strain>
    </source>
</reference>
<accession>A0ABR1HEW0</accession>
<comment type="caution">
    <text evidence="2">The sequence shown here is derived from an EMBL/GenBank/DDBJ whole genome shotgun (WGS) entry which is preliminary data.</text>
</comment>
<name>A0ABR1HEW0_9HYPO</name>
<proteinExistence type="predicted"/>
<evidence type="ECO:0000256" key="1">
    <source>
        <dbReference type="SAM" id="MobiDB-lite"/>
    </source>
</evidence>
<feature type="compositionally biased region" description="Acidic residues" evidence="1">
    <location>
        <begin position="455"/>
        <end position="472"/>
    </location>
</feature>
<organism evidence="2 3">
    <name type="scientific">Neonectria magnoliae</name>
    <dbReference type="NCBI Taxonomy" id="2732573"/>
    <lineage>
        <taxon>Eukaryota</taxon>
        <taxon>Fungi</taxon>
        <taxon>Dikarya</taxon>
        <taxon>Ascomycota</taxon>
        <taxon>Pezizomycotina</taxon>
        <taxon>Sordariomycetes</taxon>
        <taxon>Hypocreomycetidae</taxon>
        <taxon>Hypocreales</taxon>
        <taxon>Nectriaceae</taxon>
        <taxon>Neonectria</taxon>
    </lineage>
</organism>
<feature type="compositionally biased region" description="Low complexity" evidence="1">
    <location>
        <begin position="13"/>
        <end position="39"/>
    </location>
</feature>
<feature type="region of interest" description="Disordered" evidence="1">
    <location>
        <begin position="1"/>
        <end position="39"/>
    </location>
</feature>
<feature type="compositionally biased region" description="Polar residues" evidence="1">
    <location>
        <begin position="192"/>
        <end position="206"/>
    </location>
</feature>
<feature type="compositionally biased region" description="Polar residues" evidence="1">
    <location>
        <begin position="1"/>
        <end position="12"/>
    </location>
</feature>
<feature type="region of interest" description="Disordered" evidence="1">
    <location>
        <begin position="186"/>
        <end position="209"/>
    </location>
</feature>
<sequence>MDSNNHMNSGARQGNQNQQGSSTQQQQGGSFQQQQGQQQIAAFAPSIQGDGGQQQVAAFAPGAQGQQQVAAFAPGVQGNEIAHRGPAHLDSNDFAVFADGEETTNAAAYVQKESGTHRGQTWAINFRRQEEPVIYIGESDFKKPRVKQMTCDLTNFFPPGVNPADLNKPSPIPPRATGFAVIAGGRPGGQPPQVSFPAQQAPQRLSRNQRRAERRALAKIEEWRREGTHGLSQLQPLPVVQQSLPSMQQQPVPSTELQTRMEVEQPETDCAHPSVDGYVHGCPVCNDRGHTVAKCPKGQPAGWEALYWGVTRRANRPALAGYWDWMELVRVLADEKPPDGYAIPKRFPWRSSFVLSMVEYSEHPWLAFDYAKNDPAYMQARDELTCHLKAVKQNYARIYNEAEEPHGMAVLIEEPDEVANPPKHVDPLKDRNADGDKVAWVDPEPTENPPRQDEQMDLDLDIEHDEEDDTAF</sequence>
<gene>
    <name evidence="2" type="ORF">QQZ08_010852</name>
</gene>
<feature type="compositionally biased region" description="Basic and acidic residues" evidence="1">
    <location>
        <begin position="423"/>
        <end position="439"/>
    </location>
</feature>
<evidence type="ECO:0000313" key="2">
    <source>
        <dbReference type="EMBL" id="KAK7419482.1"/>
    </source>
</evidence>
<protein>
    <recommendedName>
        <fullName evidence="4">CCHC-type domain-containing protein</fullName>
    </recommendedName>
</protein>
<keyword evidence="3" id="KW-1185">Reference proteome</keyword>
<evidence type="ECO:0000313" key="3">
    <source>
        <dbReference type="Proteomes" id="UP001498421"/>
    </source>
</evidence>
<dbReference type="EMBL" id="JAZAVK010000149">
    <property type="protein sequence ID" value="KAK7419482.1"/>
    <property type="molecule type" value="Genomic_DNA"/>
</dbReference>